<protein>
    <submittedName>
        <fullName evidence="1">Uncharacterized protein</fullName>
    </submittedName>
</protein>
<dbReference type="Proteomes" id="UP001060085">
    <property type="component" value="Linkage Group LG02"/>
</dbReference>
<proteinExistence type="predicted"/>
<comment type="caution">
    <text evidence="1">The sequence shown here is derived from an EMBL/GenBank/DDBJ whole genome shotgun (WGS) entry which is preliminary data.</text>
</comment>
<keyword evidence="2" id="KW-1185">Reference proteome</keyword>
<evidence type="ECO:0000313" key="2">
    <source>
        <dbReference type="Proteomes" id="UP001060085"/>
    </source>
</evidence>
<sequence length="185" mass="20294">MEELSSKKRVRDESDDSGFDSPEVKRLREDLLLLENFDDSDFCTASHELDSFMKSFEEEIASVRSTEAEPASVVDLTSVSDDSQPELGYLLGASDDDLGIPPSGTNNENEEKAELIVSDSSELSELWGFDEGIPSFDSFEYGIGGAAYNNTSGGEYVSLDGLFDYSDMGFGSTDFSWRPETLPAK</sequence>
<accession>A0ACC0BYD9</accession>
<gene>
    <name evidence="1" type="ORF">M9H77_08615</name>
</gene>
<name>A0ACC0BYD9_CATRO</name>
<organism evidence="1 2">
    <name type="scientific">Catharanthus roseus</name>
    <name type="common">Madagascar periwinkle</name>
    <name type="synonym">Vinca rosea</name>
    <dbReference type="NCBI Taxonomy" id="4058"/>
    <lineage>
        <taxon>Eukaryota</taxon>
        <taxon>Viridiplantae</taxon>
        <taxon>Streptophyta</taxon>
        <taxon>Embryophyta</taxon>
        <taxon>Tracheophyta</taxon>
        <taxon>Spermatophyta</taxon>
        <taxon>Magnoliopsida</taxon>
        <taxon>eudicotyledons</taxon>
        <taxon>Gunneridae</taxon>
        <taxon>Pentapetalae</taxon>
        <taxon>asterids</taxon>
        <taxon>lamiids</taxon>
        <taxon>Gentianales</taxon>
        <taxon>Apocynaceae</taxon>
        <taxon>Rauvolfioideae</taxon>
        <taxon>Vinceae</taxon>
        <taxon>Catharanthinae</taxon>
        <taxon>Catharanthus</taxon>
    </lineage>
</organism>
<evidence type="ECO:0000313" key="1">
    <source>
        <dbReference type="EMBL" id="KAI5677665.1"/>
    </source>
</evidence>
<reference evidence="2" key="1">
    <citation type="journal article" date="2023" name="Nat. Plants">
        <title>Single-cell RNA sequencing provides a high-resolution roadmap for understanding the multicellular compartmentation of specialized metabolism.</title>
        <authorList>
            <person name="Sun S."/>
            <person name="Shen X."/>
            <person name="Li Y."/>
            <person name="Li Y."/>
            <person name="Wang S."/>
            <person name="Li R."/>
            <person name="Zhang H."/>
            <person name="Shen G."/>
            <person name="Guo B."/>
            <person name="Wei J."/>
            <person name="Xu J."/>
            <person name="St-Pierre B."/>
            <person name="Chen S."/>
            <person name="Sun C."/>
        </authorList>
    </citation>
    <scope>NUCLEOTIDE SEQUENCE [LARGE SCALE GENOMIC DNA]</scope>
</reference>
<dbReference type="EMBL" id="CM044702">
    <property type="protein sequence ID" value="KAI5677665.1"/>
    <property type="molecule type" value="Genomic_DNA"/>
</dbReference>